<reference evidence="1 2" key="1">
    <citation type="submission" date="2013-07" db="EMBL/GenBank/DDBJ databases">
        <title>Comparative Genomic and Metabolomic Analysis of Twelve Strains of Pseudoalteromonas luteoviolacea.</title>
        <authorList>
            <person name="Vynne N.G."/>
            <person name="Mansson M."/>
            <person name="Gram L."/>
        </authorList>
    </citation>
    <scope>NUCLEOTIDE SEQUENCE [LARGE SCALE GENOMIC DNA]</scope>
    <source>
        <strain evidence="1 2">DSM 6061</strain>
    </source>
</reference>
<dbReference type="EMBL" id="AUYB01000145">
    <property type="protein sequence ID" value="KZN30848.1"/>
    <property type="molecule type" value="Genomic_DNA"/>
</dbReference>
<comment type="caution">
    <text evidence="1">The sequence shown here is derived from an EMBL/GenBank/DDBJ whole genome shotgun (WGS) entry which is preliminary data.</text>
</comment>
<keyword evidence="2" id="KW-1185">Reference proteome</keyword>
<accession>A0A166UVA3</accession>
<evidence type="ECO:0000313" key="1">
    <source>
        <dbReference type="EMBL" id="KZN30848.1"/>
    </source>
</evidence>
<proteinExistence type="predicted"/>
<evidence type="ECO:0000313" key="2">
    <source>
        <dbReference type="Proteomes" id="UP000076643"/>
    </source>
</evidence>
<dbReference type="RefSeq" id="WP_063366009.1">
    <property type="nucleotide sequence ID" value="NZ_AQHB01000040.1"/>
</dbReference>
<protein>
    <submittedName>
        <fullName evidence="1">Uncharacterized protein</fullName>
    </submittedName>
</protein>
<name>A0A166UVA3_9GAMM</name>
<organism evidence="1 2">
    <name type="scientific">Pseudoalteromonas luteoviolacea DSM 6061</name>
    <dbReference type="NCBI Taxonomy" id="1365250"/>
    <lineage>
        <taxon>Bacteria</taxon>
        <taxon>Pseudomonadati</taxon>
        <taxon>Pseudomonadota</taxon>
        <taxon>Gammaproteobacteria</taxon>
        <taxon>Alteromonadales</taxon>
        <taxon>Pseudoalteromonadaceae</taxon>
        <taxon>Pseudoalteromonas</taxon>
    </lineage>
</organism>
<dbReference type="Proteomes" id="UP000076643">
    <property type="component" value="Unassembled WGS sequence"/>
</dbReference>
<gene>
    <name evidence="1" type="ORF">N475_23905</name>
</gene>
<dbReference type="PATRIC" id="fig|1365250.3.peg.4737"/>
<sequence length="132" mass="15065">MLGTICINLDSFEILNFELGSSTNLLDGNHQNGSVSFYIEDSIIKSLVVRLNEFYSKGETYEGSLVFNGETIVVSKQFQPVHILGRFTHQTDHWDDGVEVNYQFQVQKATIEFSWHWQAGTLVPNYISIEID</sequence>
<dbReference type="AlphaFoldDB" id="A0A166UVA3"/>